<accession>A0A9X3J429</accession>
<organism evidence="1 2">
    <name type="scientific">Draconibacterium aestuarii</name>
    <dbReference type="NCBI Taxonomy" id="2998507"/>
    <lineage>
        <taxon>Bacteria</taxon>
        <taxon>Pseudomonadati</taxon>
        <taxon>Bacteroidota</taxon>
        <taxon>Bacteroidia</taxon>
        <taxon>Marinilabiliales</taxon>
        <taxon>Prolixibacteraceae</taxon>
        <taxon>Draconibacterium</taxon>
    </lineage>
</organism>
<dbReference type="RefSeq" id="WP_343331242.1">
    <property type="nucleotide sequence ID" value="NZ_JAPOHD010000003.1"/>
</dbReference>
<reference evidence="1" key="1">
    <citation type="submission" date="2022-11" db="EMBL/GenBank/DDBJ databases">
        <title>Marilongibacter aestuarii gen. nov., sp. nov., isolated from tidal flat sediment.</title>
        <authorList>
            <person name="Jiayan W."/>
        </authorList>
    </citation>
    <scope>NUCLEOTIDE SEQUENCE</scope>
    <source>
        <strain evidence="1">Z1-6</strain>
    </source>
</reference>
<proteinExistence type="predicted"/>
<evidence type="ECO:0000313" key="1">
    <source>
        <dbReference type="EMBL" id="MCY1718903.1"/>
    </source>
</evidence>
<dbReference type="Proteomes" id="UP001145087">
    <property type="component" value="Unassembled WGS sequence"/>
</dbReference>
<sequence length="150" mass="16884">MKTKKLKSLSKSIFLGIFVIAMVIPFTSCAKKYTFRNSSIVPGADGYVKVKKDKNKNYIVKVEVSDLAEVDRVQSSQTTYVVWMETDEGNAENLGQLKSSTSFLSRRHKASLETVSSYRPVKIFITTENGTNVQYPGRQVVLTTENFKVK</sequence>
<name>A0A9X3J429_9BACT</name>
<evidence type="ECO:0000313" key="2">
    <source>
        <dbReference type="Proteomes" id="UP001145087"/>
    </source>
</evidence>
<gene>
    <name evidence="1" type="ORF">OU798_01025</name>
</gene>
<protein>
    <submittedName>
        <fullName evidence="1">Uncharacterized protein</fullName>
    </submittedName>
</protein>
<comment type="caution">
    <text evidence="1">The sequence shown here is derived from an EMBL/GenBank/DDBJ whole genome shotgun (WGS) entry which is preliminary data.</text>
</comment>
<dbReference type="EMBL" id="JAPOHD010000003">
    <property type="protein sequence ID" value="MCY1718903.1"/>
    <property type="molecule type" value="Genomic_DNA"/>
</dbReference>
<dbReference type="AlphaFoldDB" id="A0A9X3J429"/>
<keyword evidence="2" id="KW-1185">Reference proteome</keyword>